<dbReference type="SUPFAM" id="SSF56601">
    <property type="entry name" value="beta-lactamase/transpeptidase-like"/>
    <property type="match status" value="1"/>
</dbReference>
<name>A0A238Z1D6_9ACTN</name>
<protein>
    <submittedName>
        <fullName evidence="2">D-alanyl-D-alanine carboxypeptidase</fullName>
    </submittedName>
</protein>
<dbReference type="Gene3D" id="3.40.710.10">
    <property type="entry name" value="DD-peptidase/beta-lactamase superfamily"/>
    <property type="match status" value="1"/>
</dbReference>
<dbReference type="AlphaFoldDB" id="A0A238Z1D6"/>
<gene>
    <name evidence="2" type="ORF">SAMN06264365_105324</name>
</gene>
<dbReference type="RefSeq" id="WP_089294203.1">
    <property type="nucleotide sequence ID" value="NZ_BOMU01000035.1"/>
</dbReference>
<dbReference type="InterPro" id="IPR050491">
    <property type="entry name" value="AmpC-like"/>
</dbReference>
<dbReference type="PANTHER" id="PTHR46825">
    <property type="entry name" value="D-ALANYL-D-ALANINE-CARBOXYPEPTIDASE/ENDOPEPTIDASE AMPH"/>
    <property type="match status" value="1"/>
</dbReference>
<dbReference type="GO" id="GO:0004180">
    <property type="term" value="F:carboxypeptidase activity"/>
    <property type="evidence" value="ECO:0007669"/>
    <property type="project" value="UniProtKB-KW"/>
</dbReference>
<accession>A0A238Z1D6</accession>
<reference evidence="2 3" key="1">
    <citation type="submission" date="2017-06" db="EMBL/GenBank/DDBJ databases">
        <authorList>
            <person name="Kim H.J."/>
            <person name="Triplett B.A."/>
        </authorList>
    </citation>
    <scope>NUCLEOTIDE SEQUENCE [LARGE SCALE GENOMIC DNA]</scope>
    <source>
        <strain evidence="2 3">DSM 43151</strain>
    </source>
</reference>
<evidence type="ECO:0000313" key="3">
    <source>
        <dbReference type="Proteomes" id="UP000198415"/>
    </source>
</evidence>
<dbReference type="InterPro" id="IPR012338">
    <property type="entry name" value="Beta-lactam/transpept-like"/>
</dbReference>
<keyword evidence="2" id="KW-0645">Protease</keyword>
<dbReference type="PANTHER" id="PTHR46825:SF7">
    <property type="entry name" value="D-ALANYL-D-ALANINE CARBOXYPEPTIDASE"/>
    <property type="match status" value="1"/>
</dbReference>
<dbReference type="EMBL" id="FZNR01000005">
    <property type="protein sequence ID" value="SNR76751.1"/>
    <property type="molecule type" value="Genomic_DNA"/>
</dbReference>
<dbReference type="Pfam" id="PF00144">
    <property type="entry name" value="Beta-lactamase"/>
    <property type="match status" value="1"/>
</dbReference>
<dbReference type="InterPro" id="IPR001466">
    <property type="entry name" value="Beta-lactam-related"/>
</dbReference>
<dbReference type="Proteomes" id="UP000198415">
    <property type="component" value="Unassembled WGS sequence"/>
</dbReference>
<evidence type="ECO:0000313" key="2">
    <source>
        <dbReference type="EMBL" id="SNR76751.1"/>
    </source>
</evidence>
<keyword evidence="2" id="KW-0378">Hydrolase</keyword>
<keyword evidence="3" id="KW-1185">Reference proteome</keyword>
<proteinExistence type="predicted"/>
<sequence length="376" mass="40197">MQKFDTPAPATTVLETAGRERPELQQILETFVDAGFGSAEMCIHDEQGDWVGRAGVSKLGETAGPPAGGQVWAGSVSKPFTATLVLQLVAEGRLGLDEPVAGYLPELELDERITVRMLLRHTSGLYNYTGEPNADGTFGMGLPSHGKDWVENRFHIYRPEELVRFALTQPARFEPGTDQSYANTNYTLALLLIEKVTGRSYAEETQRRILGPLGMSDTVVSATSPDLPGPHAHGYYRYEDAGEWKLTDVSRQNPSLLAGAGDLISTANDLSTFISALLGGRLLPAPLLAEMLTPHGKFNLGLGMWVQDLGPGNGTIVHHNGGAPGGYGALMISTPDGRKTLTASLTTRDLDPATVFPQALAGLIQAVFCADQPGDA</sequence>
<organism evidence="2 3">
    <name type="scientific">Actinoplanes regularis</name>
    <dbReference type="NCBI Taxonomy" id="52697"/>
    <lineage>
        <taxon>Bacteria</taxon>
        <taxon>Bacillati</taxon>
        <taxon>Actinomycetota</taxon>
        <taxon>Actinomycetes</taxon>
        <taxon>Micromonosporales</taxon>
        <taxon>Micromonosporaceae</taxon>
        <taxon>Actinoplanes</taxon>
    </lineage>
</organism>
<dbReference type="OrthoDB" id="3174977at2"/>
<feature type="domain" description="Beta-lactamase-related" evidence="1">
    <location>
        <begin position="39"/>
        <end position="346"/>
    </location>
</feature>
<evidence type="ECO:0000259" key="1">
    <source>
        <dbReference type="Pfam" id="PF00144"/>
    </source>
</evidence>
<keyword evidence="2" id="KW-0121">Carboxypeptidase</keyword>